<evidence type="ECO:0000259" key="8">
    <source>
        <dbReference type="PROSITE" id="PS50893"/>
    </source>
</evidence>
<dbReference type="Pfam" id="PF00005">
    <property type="entry name" value="ABC_tran"/>
    <property type="match status" value="1"/>
</dbReference>
<dbReference type="KEGG" id="cau:Caur_2713"/>
<feature type="domain" description="ABC transporter" evidence="8">
    <location>
        <begin position="2"/>
        <end position="230"/>
    </location>
</feature>
<evidence type="ECO:0000256" key="6">
    <source>
        <dbReference type="ARBA" id="ARBA00022967"/>
    </source>
</evidence>
<evidence type="ECO:0000313" key="10">
    <source>
        <dbReference type="Proteomes" id="UP000002008"/>
    </source>
</evidence>
<keyword evidence="4" id="KW-0547">Nucleotide-binding</keyword>
<keyword evidence="7" id="KW-0472">Membrane</keyword>
<evidence type="ECO:0000256" key="1">
    <source>
        <dbReference type="ARBA" id="ARBA00004236"/>
    </source>
</evidence>
<dbReference type="SMART" id="SM00382">
    <property type="entry name" value="AAA"/>
    <property type="match status" value="1"/>
</dbReference>
<reference evidence="10" key="1">
    <citation type="journal article" date="2011" name="BMC Genomics">
        <title>Complete genome sequence of the filamentous anoxygenic phototrophic bacterium Chloroflexus aurantiacus.</title>
        <authorList>
            <person name="Tang K.H."/>
            <person name="Barry K."/>
            <person name="Chertkov O."/>
            <person name="Dalin E."/>
            <person name="Han C.S."/>
            <person name="Hauser L.J."/>
            <person name="Honchak B.M."/>
            <person name="Karbach L.E."/>
            <person name="Land M.L."/>
            <person name="Lapidus A."/>
            <person name="Larimer F.W."/>
            <person name="Mikhailova N."/>
            <person name="Pitluck S."/>
            <person name="Pierson B.K."/>
            <person name="Blankenship R.E."/>
        </authorList>
    </citation>
    <scope>NUCLEOTIDE SEQUENCE [LARGE SCALE GENOMIC DNA]</scope>
    <source>
        <strain evidence="10">ATCC 29366 / DSM 635 / J-10-fl</strain>
    </source>
</reference>
<dbReference type="FunFam" id="3.40.50.300:FF:000589">
    <property type="entry name" value="ABC transporter, ATP-binding subunit"/>
    <property type="match status" value="1"/>
</dbReference>
<dbReference type="EMBL" id="CP000909">
    <property type="protein sequence ID" value="ABY35918.1"/>
    <property type="molecule type" value="Genomic_DNA"/>
</dbReference>
<dbReference type="STRING" id="324602.Caur_2713"/>
<keyword evidence="5" id="KW-0067">ATP-binding</keyword>
<dbReference type="PROSITE" id="PS50893">
    <property type="entry name" value="ABC_TRANSPORTER_2"/>
    <property type="match status" value="1"/>
</dbReference>
<evidence type="ECO:0000256" key="2">
    <source>
        <dbReference type="ARBA" id="ARBA00022448"/>
    </source>
</evidence>
<keyword evidence="3" id="KW-1003">Cell membrane</keyword>
<dbReference type="InterPro" id="IPR050763">
    <property type="entry name" value="ABC_transporter_ATP-binding"/>
</dbReference>
<dbReference type="GO" id="GO:0016887">
    <property type="term" value="F:ATP hydrolysis activity"/>
    <property type="evidence" value="ECO:0007669"/>
    <property type="project" value="InterPro"/>
</dbReference>
<dbReference type="AlphaFoldDB" id="A9WJL4"/>
<protein>
    <submittedName>
        <fullName evidence="9">ABC transporter related</fullName>
    </submittedName>
</protein>
<dbReference type="InterPro" id="IPR003593">
    <property type="entry name" value="AAA+_ATPase"/>
</dbReference>
<dbReference type="InParanoid" id="A9WJL4"/>
<dbReference type="GO" id="GO:0005524">
    <property type="term" value="F:ATP binding"/>
    <property type="evidence" value="ECO:0007669"/>
    <property type="project" value="UniProtKB-KW"/>
</dbReference>
<evidence type="ECO:0000256" key="4">
    <source>
        <dbReference type="ARBA" id="ARBA00022741"/>
    </source>
</evidence>
<comment type="subcellular location">
    <subcellularLocation>
        <location evidence="1">Cell membrane</location>
    </subcellularLocation>
</comment>
<dbReference type="InterPro" id="IPR003439">
    <property type="entry name" value="ABC_transporter-like_ATP-bd"/>
</dbReference>
<dbReference type="SUPFAM" id="SSF52540">
    <property type="entry name" value="P-loop containing nucleoside triphosphate hydrolases"/>
    <property type="match status" value="1"/>
</dbReference>
<organism evidence="9 10">
    <name type="scientific">Chloroflexus aurantiacus (strain ATCC 29366 / DSM 635 / J-10-fl)</name>
    <dbReference type="NCBI Taxonomy" id="324602"/>
    <lineage>
        <taxon>Bacteria</taxon>
        <taxon>Bacillati</taxon>
        <taxon>Chloroflexota</taxon>
        <taxon>Chloroflexia</taxon>
        <taxon>Chloroflexales</taxon>
        <taxon>Chloroflexineae</taxon>
        <taxon>Chloroflexaceae</taxon>
        <taxon>Chloroflexus</taxon>
    </lineage>
</organism>
<dbReference type="PANTHER" id="PTHR42711:SF18">
    <property type="entry name" value="ABC TRANSPORTER, ATP-BINDING PROTEIN"/>
    <property type="match status" value="1"/>
</dbReference>
<evidence type="ECO:0000256" key="3">
    <source>
        <dbReference type="ARBA" id="ARBA00022475"/>
    </source>
</evidence>
<dbReference type="GO" id="GO:0022857">
    <property type="term" value="F:transmembrane transporter activity"/>
    <property type="evidence" value="ECO:0000318"/>
    <property type="project" value="GO_Central"/>
</dbReference>
<dbReference type="CDD" id="cd03230">
    <property type="entry name" value="ABC_DR_subfamily_A"/>
    <property type="match status" value="1"/>
</dbReference>
<dbReference type="Gene3D" id="3.40.50.300">
    <property type="entry name" value="P-loop containing nucleotide triphosphate hydrolases"/>
    <property type="match status" value="1"/>
</dbReference>
<dbReference type="HOGENOM" id="CLU_000604_1_2_0"/>
<dbReference type="RefSeq" id="WP_012258571.1">
    <property type="nucleotide sequence ID" value="NC_010175.1"/>
</dbReference>
<accession>A9WJL4</accession>
<dbReference type="InterPro" id="IPR027417">
    <property type="entry name" value="P-loop_NTPase"/>
</dbReference>
<evidence type="ECO:0000313" key="9">
    <source>
        <dbReference type="EMBL" id="ABY35918.1"/>
    </source>
</evidence>
<evidence type="ECO:0000256" key="7">
    <source>
        <dbReference type="ARBA" id="ARBA00023136"/>
    </source>
</evidence>
<dbReference type="Proteomes" id="UP000002008">
    <property type="component" value="Chromosome"/>
</dbReference>
<dbReference type="EnsemblBacteria" id="ABY35918">
    <property type="protein sequence ID" value="ABY35918"/>
    <property type="gene ID" value="Caur_2713"/>
</dbReference>
<dbReference type="PATRIC" id="fig|324602.8.peg.3058"/>
<name>A9WJL4_CHLAA</name>
<evidence type="ECO:0000256" key="5">
    <source>
        <dbReference type="ARBA" id="ARBA00022840"/>
    </source>
</evidence>
<keyword evidence="2" id="KW-0813">Transport</keyword>
<dbReference type="PANTHER" id="PTHR42711">
    <property type="entry name" value="ABC TRANSPORTER ATP-BINDING PROTEIN"/>
    <property type="match status" value="1"/>
</dbReference>
<dbReference type="GO" id="GO:0005886">
    <property type="term" value="C:plasma membrane"/>
    <property type="evidence" value="ECO:0000318"/>
    <property type="project" value="GO_Central"/>
</dbReference>
<gene>
    <name evidence="9" type="ordered locus">Caur_2713</name>
</gene>
<dbReference type="eggNOG" id="COG1131">
    <property type="taxonomic scope" value="Bacteria"/>
</dbReference>
<keyword evidence="6" id="KW-1278">Translocase</keyword>
<dbReference type="GO" id="GO:0055085">
    <property type="term" value="P:transmembrane transport"/>
    <property type="evidence" value="ECO:0000318"/>
    <property type="project" value="GO_Central"/>
</dbReference>
<proteinExistence type="predicted"/>
<sequence length="283" mass="31924">MINVQNLSFTYPGTSTPALHDITFTIEAGEIFGFLGPSGAGKSTTQKILIRLLRGFRGHVTILGRDLRDWDDNLYEQVGVCFELPNHYGKLTAIENLRYFARLYSRPTLAPETVLDMVGLSEDGHLLASQYSKGMKIRLNLARALLHQPQLLFLDEPTAGLDPVNARRIKDLIKAQKEAGRTIFLTTHDMNIAEELCDRVAFIIDGQIRLIDSPRELKLQYGKKLVRVEYLVNGHLDACEFALDGLADNRQFHDVLRLPVQTIHTQEASLEQIFIQVTGRNLN</sequence>
<keyword evidence="10" id="KW-1185">Reference proteome</keyword>